<reference evidence="1" key="1">
    <citation type="submission" date="2023-08" db="EMBL/GenBank/DDBJ databases">
        <title>Nitrogen cycling bacteria in agricultural field soils.</title>
        <authorList>
            <person name="Jang J."/>
        </authorList>
    </citation>
    <scope>NUCLEOTIDE SEQUENCE</scope>
    <source>
        <strain evidence="1">PS3-36</strain>
    </source>
</reference>
<evidence type="ECO:0000313" key="2">
    <source>
        <dbReference type="Proteomes" id="UP001178888"/>
    </source>
</evidence>
<dbReference type="InterPro" id="IPR012347">
    <property type="entry name" value="Ferritin-like"/>
</dbReference>
<name>A0AA90QRF2_9BACI</name>
<dbReference type="InterPro" id="IPR021617">
    <property type="entry name" value="DUF3231"/>
</dbReference>
<keyword evidence="2" id="KW-1185">Reference proteome</keyword>
<dbReference type="Pfam" id="PF11553">
    <property type="entry name" value="DUF3231"/>
    <property type="match status" value="1"/>
</dbReference>
<dbReference type="EMBL" id="JAVGVR010000001">
    <property type="protein sequence ID" value="MDQ6598255.1"/>
    <property type="molecule type" value="Genomic_DNA"/>
</dbReference>
<evidence type="ECO:0000313" key="1">
    <source>
        <dbReference type="EMBL" id="MDQ6598255.1"/>
    </source>
</evidence>
<organism evidence="1 2">
    <name type="scientific">Bacillus salipaludis</name>
    <dbReference type="NCBI Taxonomy" id="2547811"/>
    <lineage>
        <taxon>Bacteria</taxon>
        <taxon>Bacillati</taxon>
        <taxon>Bacillota</taxon>
        <taxon>Bacilli</taxon>
        <taxon>Bacillales</taxon>
        <taxon>Bacillaceae</taxon>
        <taxon>Bacillus</taxon>
    </lineage>
</organism>
<dbReference type="Gene3D" id="1.20.1260.10">
    <property type="match status" value="1"/>
</dbReference>
<comment type="caution">
    <text evidence="1">The sequence shown here is derived from an EMBL/GenBank/DDBJ whole genome shotgun (WGS) entry which is preliminary data.</text>
</comment>
<dbReference type="Proteomes" id="UP001178888">
    <property type="component" value="Unassembled WGS sequence"/>
</dbReference>
<gene>
    <name evidence="1" type="ORF">RCG21_18180</name>
</gene>
<proteinExistence type="predicted"/>
<accession>A0AA90QRF2</accession>
<dbReference type="RefSeq" id="WP_308913559.1">
    <property type="nucleotide sequence ID" value="NZ_JAVGVR010000001.1"/>
</dbReference>
<protein>
    <submittedName>
        <fullName evidence="1">DUF3231 family protein</fullName>
    </submittedName>
</protein>
<dbReference type="AlphaFoldDB" id="A0AA90QRF2"/>
<sequence>MGDSMAICVYKYFLKIVEDREIKRIIEYSLQLSESHITKISEFLKSANFQVPIGFTENDVNLDAPRLFTDSFLLFYSKIMTIHGLNAYSLAFTNSERNDIQNYFLNVK</sequence>